<evidence type="ECO:0000259" key="2">
    <source>
        <dbReference type="Pfam" id="PF18204"/>
    </source>
</evidence>
<sequence>MYKNLKCVSSVVLVLVLILLGVFIVVNAQGQDSSGKPALDNKDPVLYDAQIYASNNNVSTEEALRRFQLQDIAGKLDGELSKNETGTFAGLWVEHTPEFKVVVQFTRDSEEIIRPYLKKYPELTDIVEVRPANVSLANLQRDQADASSSVGALGIRVQSEIDVHENSVKLYVAKADKSRFDDALQKGEIRLPDTVRVITVDAMAEEYLEAPSSPAAQASPKAPGFGVLMALTGLLVVMMRREKNEN</sequence>
<accession>A0A0P8CI82</accession>
<keyword evidence="1" id="KW-0732">Signal</keyword>
<comment type="caution">
    <text evidence="3">The sequence shown here is derived from an EMBL/GenBank/DDBJ whole genome shotgun (WGS) entry which is preliminary data.</text>
</comment>
<name>A0A0P8CI82_9EURY</name>
<dbReference type="EMBL" id="LKCM01000230">
    <property type="protein sequence ID" value="KPQ42505.1"/>
    <property type="molecule type" value="Genomic_DNA"/>
</dbReference>
<organism evidence="3 4">
    <name type="scientific">Candidatus Methanoperedens nitratireducens</name>
    <dbReference type="NCBI Taxonomy" id="1392998"/>
    <lineage>
        <taxon>Archaea</taxon>
        <taxon>Methanobacteriati</taxon>
        <taxon>Methanobacteriota</taxon>
        <taxon>Stenosarchaea group</taxon>
        <taxon>Methanomicrobia</taxon>
        <taxon>Methanosarcinales</taxon>
        <taxon>ANME-2 cluster</taxon>
        <taxon>Candidatus Methanoperedentaceae</taxon>
        <taxon>Candidatus Methanoperedens</taxon>
    </lineage>
</organism>
<dbReference type="Proteomes" id="UP000050360">
    <property type="component" value="Unassembled WGS sequence"/>
</dbReference>
<gene>
    <name evidence="3" type="ORF">MPEBLZ_02963</name>
</gene>
<evidence type="ECO:0000313" key="3">
    <source>
        <dbReference type="EMBL" id="KPQ42505.1"/>
    </source>
</evidence>
<dbReference type="InterPro" id="IPR026371">
    <property type="entry name" value="PGF_CTERM"/>
</dbReference>
<evidence type="ECO:0000313" key="4">
    <source>
        <dbReference type="Proteomes" id="UP000050360"/>
    </source>
</evidence>
<feature type="domain" description="PGF-CTERM archaeal protein-sorting signal" evidence="2">
    <location>
        <begin position="223"/>
        <end position="238"/>
    </location>
</feature>
<dbReference type="Pfam" id="PF18204">
    <property type="entry name" value="PGF-CTERM"/>
    <property type="match status" value="1"/>
</dbReference>
<reference evidence="3 4" key="1">
    <citation type="submission" date="2015-09" db="EMBL/GenBank/DDBJ databases">
        <title>A metagenomics-based metabolic model of nitrate-dependent anaerobic oxidation of methane by Methanoperedens-like archaea.</title>
        <authorList>
            <person name="Arshad A."/>
            <person name="Speth D.R."/>
            <person name="De Graaf R.M."/>
            <person name="Op Den Camp H.J."/>
            <person name="Jetten M.S."/>
            <person name="Welte C.U."/>
        </authorList>
    </citation>
    <scope>NUCLEOTIDE SEQUENCE [LARGE SCALE GENOMIC DNA]</scope>
</reference>
<dbReference type="AlphaFoldDB" id="A0A0P8CI82"/>
<protein>
    <recommendedName>
        <fullName evidence="2">PGF-CTERM archaeal protein-sorting signal domain-containing protein</fullName>
    </recommendedName>
</protein>
<proteinExistence type="predicted"/>
<evidence type="ECO:0000256" key="1">
    <source>
        <dbReference type="ARBA" id="ARBA00022729"/>
    </source>
</evidence>